<dbReference type="PANTHER" id="PTHR43252">
    <property type="entry name" value="TRANSCRIPTIONAL REGULATOR YQJI"/>
    <property type="match status" value="1"/>
</dbReference>
<protein>
    <submittedName>
        <fullName evidence="4">PadR family transcriptional regulator</fullName>
    </submittedName>
</protein>
<reference evidence="5" key="1">
    <citation type="submission" date="2017-12" db="EMBL/GenBank/DDBJ databases">
        <title>Whole genome sequencing of Acidipropionibacterium jensenii strains JS279 and JS280.</title>
        <authorList>
            <person name="Deptula P."/>
            <person name="Laine P."/>
            <person name="Smolander O.-P."/>
            <person name="Paulin L."/>
            <person name="Auvinen P."/>
            <person name="Varmanen P."/>
        </authorList>
    </citation>
    <scope>NUCLEOTIDE SEQUENCE [LARGE SCALE GENOMIC DNA]</scope>
    <source>
        <strain evidence="5">JS280</strain>
    </source>
</reference>
<dbReference type="EMBL" id="CP025570">
    <property type="protein sequence ID" value="AZZ39170.1"/>
    <property type="molecule type" value="Genomic_DNA"/>
</dbReference>
<name>A0A3Q9UIU0_9ACTN</name>
<evidence type="ECO:0000259" key="3">
    <source>
        <dbReference type="Pfam" id="PF10400"/>
    </source>
</evidence>
<dbReference type="Proteomes" id="UP000285875">
    <property type="component" value="Chromosome"/>
</dbReference>
<evidence type="ECO:0000313" key="5">
    <source>
        <dbReference type="Proteomes" id="UP000285875"/>
    </source>
</evidence>
<proteinExistence type="predicted"/>
<dbReference type="Pfam" id="PF03551">
    <property type="entry name" value="PadR"/>
    <property type="match status" value="1"/>
</dbReference>
<dbReference type="PANTHER" id="PTHR43252:SF6">
    <property type="entry name" value="NEGATIVE TRANSCRIPTION REGULATOR PADR"/>
    <property type="match status" value="1"/>
</dbReference>
<organism evidence="4 5">
    <name type="scientific">Acidipropionibacterium jensenii</name>
    <dbReference type="NCBI Taxonomy" id="1749"/>
    <lineage>
        <taxon>Bacteria</taxon>
        <taxon>Bacillati</taxon>
        <taxon>Actinomycetota</taxon>
        <taxon>Actinomycetes</taxon>
        <taxon>Propionibacteriales</taxon>
        <taxon>Propionibacteriaceae</taxon>
        <taxon>Acidipropionibacterium</taxon>
    </lineage>
</organism>
<feature type="compositionally biased region" description="Polar residues" evidence="1">
    <location>
        <begin position="198"/>
        <end position="209"/>
    </location>
</feature>
<dbReference type="InterPro" id="IPR005149">
    <property type="entry name" value="Tscrpt_reg_PadR_N"/>
</dbReference>
<accession>A0A3Q9UIU0</accession>
<dbReference type="InterPro" id="IPR018309">
    <property type="entry name" value="Tscrpt_reg_PadR_C"/>
</dbReference>
<feature type="domain" description="Transcription regulator PadR N-terminal" evidence="2">
    <location>
        <begin position="7"/>
        <end position="77"/>
    </location>
</feature>
<dbReference type="InterPro" id="IPR036388">
    <property type="entry name" value="WH-like_DNA-bd_sf"/>
</dbReference>
<dbReference type="RefSeq" id="WP_097798619.1">
    <property type="nucleotide sequence ID" value="NZ_CP025570.1"/>
</dbReference>
<evidence type="ECO:0000313" key="4">
    <source>
        <dbReference type="EMBL" id="AZZ39170.1"/>
    </source>
</evidence>
<dbReference type="KEGG" id="aji:C0Z10_04740"/>
<dbReference type="InterPro" id="IPR036390">
    <property type="entry name" value="WH_DNA-bd_sf"/>
</dbReference>
<sequence length="209" mass="23401">MSIKFAILAMLAERPRHGYELKSEFDRRTNSTWPLNVGQVYTTLDRLERDQLVLRGDEDAEGRVAYSITGLGRERVRSWFTTPVAASPQRDELAIKIAFAATTPGLDVEAMIQIQRRETMHLLQDHRRARRGVDEDDLAGQLVLDSFVFAAEAQIRWLDNCESAVLRASRNTSRESTGRHTPPGSASPDRRAAGPTPETRSASSARSPR</sequence>
<dbReference type="Pfam" id="PF10400">
    <property type="entry name" value="Vir_act_alpha_C"/>
    <property type="match status" value="1"/>
</dbReference>
<feature type="domain" description="Transcription regulator PadR C-terminal" evidence="3">
    <location>
        <begin position="90"/>
        <end position="164"/>
    </location>
</feature>
<evidence type="ECO:0000259" key="2">
    <source>
        <dbReference type="Pfam" id="PF03551"/>
    </source>
</evidence>
<dbReference type="Gene3D" id="1.10.10.10">
    <property type="entry name" value="Winged helix-like DNA-binding domain superfamily/Winged helix DNA-binding domain"/>
    <property type="match status" value="1"/>
</dbReference>
<evidence type="ECO:0000256" key="1">
    <source>
        <dbReference type="SAM" id="MobiDB-lite"/>
    </source>
</evidence>
<dbReference type="SUPFAM" id="SSF46785">
    <property type="entry name" value="Winged helix' DNA-binding domain"/>
    <property type="match status" value="1"/>
</dbReference>
<gene>
    <name evidence="4" type="ORF">C0Z10_04740</name>
</gene>
<feature type="region of interest" description="Disordered" evidence="1">
    <location>
        <begin position="168"/>
        <end position="209"/>
    </location>
</feature>
<dbReference type="AlphaFoldDB" id="A0A3Q9UIU0"/>